<dbReference type="OrthoDB" id="5975698at2759"/>
<evidence type="ECO:0000256" key="12">
    <source>
        <dbReference type="ARBA" id="ARBA00023157"/>
    </source>
</evidence>
<feature type="domain" description="EGF-like" evidence="21">
    <location>
        <begin position="71"/>
        <end position="107"/>
    </location>
</feature>
<dbReference type="InterPro" id="IPR000152">
    <property type="entry name" value="EGF-type_Asp/Asn_hydroxyl_site"/>
</dbReference>
<protein>
    <submittedName>
        <fullName evidence="23">Uncharacterized protein</fullName>
    </submittedName>
</protein>
<dbReference type="Proteomes" id="UP000594262">
    <property type="component" value="Unplaced"/>
</dbReference>
<dbReference type="GO" id="GO:0030154">
    <property type="term" value="P:cell differentiation"/>
    <property type="evidence" value="ECO:0007669"/>
    <property type="project" value="UniProtKB-KW"/>
</dbReference>
<dbReference type="PROSITE" id="PS50026">
    <property type="entry name" value="EGF_3"/>
    <property type="match status" value="2"/>
</dbReference>
<evidence type="ECO:0000256" key="8">
    <source>
        <dbReference type="ARBA" id="ARBA00022989"/>
    </source>
</evidence>
<evidence type="ECO:0000256" key="16">
    <source>
        <dbReference type="ARBA" id="ARBA00023242"/>
    </source>
</evidence>
<dbReference type="InterPro" id="IPR000742">
    <property type="entry name" value="EGF"/>
</dbReference>
<dbReference type="SMART" id="SM00181">
    <property type="entry name" value="EGF"/>
    <property type="match status" value="3"/>
</dbReference>
<evidence type="ECO:0000256" key="9">
    <source>
        <dbReference type="ARBA" id="ARBA00023015"/>
    </source>
</evidence>
<keyword evidence="24" id="KW-1185">Reference proteome</keyword>
<dbReference type="GO" id="GO:0005634">
    <property type="term" value="C:nucleus"/>
    <property type="evidence" value="ECO:0007669"/>
    <property type="project" value="UniProtKB-SubCell"/>
</dbReference>
<evidence type="ECO:0000259" key="22">
    <source>
        <dbReference type="PROSITE" id="PS50258"/>
    </source>
</evidence>
<keyword evidence="14" id="KW-0804">Transcription</keyword>
<dbReference type="PROSITE" id="PS00022">
    <property type="entry name" value="EGF_1"/>
    <property type="match status" value="2"/>
</dbReference>
<dbReference type="AlphaFoldDB" id="A0A7M5XFF7"/>
<evidence type="ECO:0000256" key="20">
    <source>
        <dbReference type="SAM" id="SignalP"/>
    </source>
</evidence>
<name>A0A7M5XFF7_9CNID</name>
<reference evidence="23" key="1">
    <citation type="submission" date="2021-01" db="UniProtKB">
        <authorList>
            <consortium name="EnsemblMetazoa"/>
        </authorList>
    </citation>
    <scope>IDENTIFICATION</scope>
</reference>
<evidence type="ECO:0000259" key="21">
    <source>
        <dbReference type="PROSITE" id="PS50026"/>
    </source>
</evidence>
<feature type="disulfide bond" evidence="17">
    <location>
        <begin position="59"/>
        <end position="68"/>
    </location>
</feature>
<keyword evidence="13" id="KW-0010">Activator</keyword>
<keyword evidence="6" id="KW-0221">Differentiation</keyword>
<proteinExistence type="predicted"/>
<keyword evidence="15" id="KW-0325">Glycoprotein</keyword>
<keyword evidence="7" id="KW-0914">Notch signaling pathway</keyword>
<keyword evidence="9" id="KW-0805">Transcription regulation</keyword>
<keyword evidence="10" id="KW-0040">ANK repeat</keyword>
<dbReference type="SUPFAM" id="SSF57196">
    <property type="entry name" value="EGF/Laminin"/>
    <property type="match status" value="2"/>
</dbReference>
<keyword evidence="5" id="KW-0677">Repeat</keyword>
<evidence type="ECO:0000313" key="23">
    <source>
        <dbReference type="EnsemblMetazoa" id="CLYHEMP021576.2"/>
    </source>
</evidence>
<evidence type="ECO:0000256" key="7">
    <source>
        <dbReference type="ARBA" id="ARBA00022976"/>
    </source>
</evidence>
<keyword evidence="11 19" id="KW-0472">Membrane</keyword>
<feature type="chain" id="PRO_5047040027" evidence="20">
    <location>
        <begin position="32"/>
        <end position="461"/>
    </location>
</feature>
<dbReference type="PROSITE" id="PS50258">
    <property type="entry name" value="LNR"/>
    <property type="match status" value="1"/>
</dbReference>
<dbReference type="Gene3D" id="2.10.25.10">
    <property type="entry name" value="Laminin"/>
    <property type="match status" value="2"/>
</dbReference>
<feature type="disulfide bond" evidence="17">
    <location>
        <begin position="97"/>
        <end position="106"/>
    </location>
</feature>
<feature type="domain" description="EGF-like" evidence="21">
    <location>
        <begin position="30"/>
        <end position="69"/>
    </location>
</feature>
<dbReference type="PROSITE" id="PS01186">
    <property type="entry name" value="EGF_2"/>
    <property type="match status" value="2"/>
</dbReference>
<keyword evidence="12 17" id="KW-1015">Disulfide bond</keyword>
<evidence type="ECO:0000256" key="13">
    <source>
        <dbReference type="ARBA" id="ARBA00023159"/>
    </source>
</evidence>
<dbReference type="GO" id="GO:0007219">
    <property type="term" value="P:Notch signaling pathway"/>
    <property type="evidence" value="ECO:0007669"/>
    <property type="project" value="UniProtKB-KW"/>
</dbReference>
<dbReference type="InterPro" id="IPR035993">
    <property type="entry name" value="Notch-like_dom_sf"/>
</dbReference>
<evidence type="ECO:0000256" key="17">
    <source>
        <dbReference type="PROSITE-ProRule" id="PRU00076"/>
    </source>
</evidence>
<accession>A0A7M5XFF7</accession>
<dbReference type="PROSITE" id="PS00010">
    <property type="entry name" value="ASX_HYDROXYL"/>
    <property type="match status" value="1"/>
</dbReference>
<evidence type="ECO:0000256" key="6">
    <source>
        <dbReference type="ARBA" id="ARBA00022782"/>
    </source>
</evidence>
<evidence type="ECO:0000256" key="19">
    <source>
        <dbReference type="SAM" id="Phobius"/>
    </source>
</evidence>
<evidence type="ECO:0000256" key="18">
    <source>
        <dbReference type="SAM" id="MobiDB-lite"/>
    </source>
</evidence>
<keyword evidence="20" id="KW-0732">Signal</keyword>
<dbReference type="Gene3D" id="3.30.70.3310">
    <property type="match status" value="1"/>
</dbReference>
<dbReference type="EnsemblMetazoa" id="CLYHEMT021576.2">
    <property type="protein sequence ID" value="CLYHEMP021576.2"/>
    <property type="gene ID" value="CLYHEMG021576"/>
</dbReference>
<evidence type="ECO:0000256" key="4">
    <source>
        <dbReference type="ARBA" id="ARBA00022692"/>
    </source>
</evidence>
<evidence type="ECO:0000256" key="15">
    <source>
        <dbReference type="ARBA" id="ARBA00023180"/>
    </source>
</evidence>
<feature type="region of interest" description="Disordered" evidence="18">
    <location>
        <begin position="441"/>
        <end position="461"/>
    </location>
</feature>
<dbReference type="InterPro" id="IPR001881">
    <property type="entry name" value="EGF-like_Ca-bd_dom"/>
</dbReference>
<comment type="caution">
    <text evidence="17">Lacks conserved residue(s) required for the propagation of feature annotation.</text>
</comment>
<dbReference type="Pfam" id="PF00008">
    <property type="entry name" value="EGF"/>
    <property type="match status" value="1"/>
</dbReference>
<dbReference type="GO" id="GO:0005886">
    <property type="term" value="C:plasma membrane"/>
    <property type="evidence" value="ECO:0007669"/>
    <property type="project" value="UniProtKB-SubCell"/>
</dbReference>
<feature type="domain" description="LNR" evidence="22">
    <location>
        <begin position="171"/>
        <end position="211"/>
    </location>
</feature>
<keyword evidence="8 19" id="KW-1133">Transmembrane helix</keyword>
<evidence type="ECO:0000256" key="10">
    <source>
        <dbReference type="ARBA" id="ARBA00023043"/>
    </source>
</evidence>
<evidence type="ECO:0000256" key="11">
    <source>
        <dbReference type="ARBA" id="ARBA00023136"/>
    </source>
</evidence>
<evidence type="ECO:0000256" key="3">
    <source>
        <dbReference type="ARBA" id="ARBA00022536"/>
    </source>
</evidence>
<keyword evidence="3 17" id="KW-0245">EGF-like domain</keyword>
<dbReference type="Pfam" id="PF07684">
    <property type="entry name" value="NODP"/>
    <property type="match status" value="1"/>
</dbReference>
<dbReference type="Gene3D" id="3.30.300.320">
    <property type="match status" value="1"/>
</dbReference>
<sequence>MNEIIINKLNEMVYLYVLLVFLSASHSRTKAKNCLCLNGGVCVANNNTTTTTSETQCACLDGYTGKFCETEINHCENAPCLNGGVCFNNVNGFSCACAEGFGGKKCSTDLQERCKEMCVHGLCEKGACECHQGWSGLTCQDESCPSECNQQFSECNQACNIPQCQFDHYRCTLGIDPFKGCRKTSCRQATGDGRCDVECNIAECLFDGGDCRNISTCDLEEKCSIQYGNQRCDKECDNAGCGYDALECRSNVTKNLLPGKLVLDISSNQNQTIEEIPIERSLSILLNSRVNVVEIRRGGEETVNRRKRNVKSSDRQSVSLRTTLDNGGCMSDCFHTVNQAARYIAFKASKQQLDHLPFKVRSVAVEKDSAQREDDVINKYLWLFTLFVIAIVLMFGIWYQRRQKGTSLWVPPTLTELANSPRNETSSAVPRKMCKEIRPSRMSILQSDDEDLEKESCLPST</sequence>
<dbReference type="SMART" id="SM00004">
    <property type="entry name" value="NL"/>
    <property type="match status" value="2"/>
</dbReference>
<organism evidence="23 24">
    <name type="scientific">Clytia hemisphaerica</name>
    <dbReference type="NCBI Taxonomy" id="252671"/>
    <lineage>
        <taxon>Eukaryota</taxon>
        <taxon>Metazoa</taxon>
        <taxon>Cnidaria</taxon>
        <taxon>Hydrozoa</taxon>
        <taxon>Hydroidolina</taxon>
        <taxon>Leptothecata</taxon>
        <taxon>Obeliida</taxon>
        <taxon>Clytiidae</taxon>
        <taxon>Clytia</taxon>
    </lineage>
</organism>
<dbReference type="InterPro" id="IPR011656">
    <property type="entry name" value="Notch_NODP_dom"/>
</dbReference>
<dbReference type="SUPFAM" id="SSF90193">
    <property type="entry name" value="Notch domain"/>
    <property type="match status" value="1"/>
</dbReference>
<dbReference type="PRINTS" id="PR01452">
    <property type="entry name" value="LNOTCHREPEAT"/>
</dbReference>
<dbReference type="GO" id="GO:0005509">
    <property type="term" value="F:calcium ion binding"/>
    <property type="evidence" value="ECO:0007669"/>
    <property type="project" value="InterPro"/>
</dbReference>
<comment type="subcellular location">
    <subcellularLocation>
        <location evidence="2">Cell membrane</location>
        <topology evidence="2">Single-pass type I membrane protein</topology>
    </subcellularLocation>
    <subcellularLocation>
        <location evidence="1">Nucleus</location>
    </subcellularLocation>
</comment>
<evidence type="ECO:0000256" key="1">
    <source>
        <dbReference type="ARBA" id="ARBA00004123"/>
    </source>
</evidence>
<evidence type="ECO:0000313" key="24">
    <source>
        <dbReference type="Proteomes" id="UP000594262"/>
    </source>
</evidence>
<dbReference type="InterPro" id="IPR051022">
    <property type="entry name" value="Notch_Cell-Fate_Det"/>
</dbReference>
<evidence type="ECO:0000256" key="14">
    <source>
        <dbReference type="ARBA" id="ARBA00023163"/>
    </source>
</evidence>
<evidence type="ECO:0000256" key="5">
    <source>
        <dbReference type="ARBA" id="ARBA00022737"/>
    </source>
</evidence>
<keyword evidence="4 19" id="KW-0812">Transmembrane</keyword>
<dbReference type="InterPro" id="IPR000800">
    <property type="entry name" value="Notch_dom"/>
</dbReference>
<feature type="signal peptide" evidence="20">
    <location>
        <begin position="1"/>
        <end position="31"/>
    </location>
</feature>
<feature type="transmembrane region" description="Helical" evidence="19">
    <location>
        <begin position="380"/>
        <end position="399"/>
    </location>
</feature>
<dbReference type="SMART" id="SM00179">
    <property type="entry name" value="EGF_CA"/>
    <property type="match status" value="1"/>
</dbReference>
<dbReference type="Pfam" id="PF00066">
    <property type="entry name" value="Notch"/>
    <property type="match status" value="2"/>
</dbReference>
<dbReference type="CDD" id="cd00054">
    <property type="entry name" value="EGF_CA"/>
    <property type="match status" value="1"/>
</dbReference>
<dbReference type="PANTHER" id="PTHR24049">
    <property type="entry name" value="CRUMBS FAMILY MEMBER"/>
    <property type="match status" value="1"/>
</dbReference>
<evidence type="ECO:0000256" key="2">
    <source>
        <dbReference type="ARBA" id="ARBA00004251"/>
    </source>
</evidence>
<keyword evidence="16" id="KW-0539">Nucleus</keyword>